<feature type="domain" description="Endoplasmic reticulum metallopeptidase 1/1-A TM" evidence="19">
    <location>
        <begin position="435"/>
        <end position="652"/>
    </location>
</feature>
<dbReference type="GO" id="GO:0008235">
    <property type="term" value="F:metalloexopeptidase activity"/>
    <property type="evidence" value="ECO:0007669"/>
    <property type="project" value="InterPro"/>
</dbReference>
<feature type="region of interest" description="Disordered" evidence="15">
    <location>
        <begin position="1"/>
        <end position="33"/>
    </location>
</feature>
<accession>A0A9P9YF47</accession>
<comment type="cofactor">
    <cofactor evidence="1">
        <name>Zn(2+)</name>
        <dbReference type="ChEBI" id="CHEBI:29105"/>
    </cofactor>
</comment>
<feature type="transmembrane region" description="Helical" evidence="16">
    <location>
        <begin position="53"/>
        <end position="74"/>
    </location>
</feature>
<name>A0A9P9YF47_9MUSC</name>
<feature type="domain" description="Endoplasmic reticulum metallopeptidase 1/1-A TM" evidence="19">
    <location>
        <begin position="1256"/>
        <end position="1457"/>
    </location>
</feature>
<gene>
    <name evidence="20" type="ORF">M5D96_011536</name>
</gene>
<dbReference type="InterPro" id="IPR053973">
    <property type="entry name" value="ERMP1-like_C"/>
</dbReference>
<keyword evidence="21" id="KW-1185">Reference proteome</keyword>
<feature type="transmembrane region" description="Helical" evidence="16">
    <location>
        <begin position="1316"/>
        <end position="1338"/>
    </location>
</feature>
<evidence type="ECO:0000256" key="16">
    <source>
        <dbReference type="SAM" id="Phobius"/>
    </source>
</evidence>
<dbReference type="InterPro" id="IPR045175">
    <property type="entry name" value="M28_fam"/>
</dbReference>
<evidence type="ECO:0000313" key="20">
    <source>
        <dbReference type="EMBL" id="KAI8035785.1"/>
    </source>
</evidence>
<evidence type="ECO:0000259" key="18">
    <source>
        <dbReference type="Pfam" id="PF22248"/>
    </source>
</evidence>
<feature type="domain" description="Peptidase M28" evidence="17">
    <location>
        <begin position="970"/>
        <end position="1164"/>
    </location>
</feature>
<feature type="transmembrane region" description="Helical" evidence="16">
    <location>
        <begin position="565"/>
        <end position="590"/>
    </location>
</feature>
<dbReference type="InterPro" id="IPR053974">
    <property type="entry name" value="ERMP1_1-A_TM"/>
</dbReference>
<dbReference type="Pfam" id="PF04389">
    <property type="entry name" value="Peptidase_M28"/>
    <property type="match status" value="2"/>
</dbReference>
<feature type="transmembrane region" description="Helical" evidence="16">
    <location>
        <begin position="1413"/>
        <end position="1431"/>
    </location>
</feature>
<dbReference type="FunFam" id="3.40.630.10:FF:000008">
    <property type="entry name" value="Endoplasmic reticulum metallopeptidase 1"/>
    <property type="match status" value="2"/>
</dbReference>
<evidence type="ECO:0000256" key="7">
    <source>
        <dbReference type="ARBA" id="ARBA00022801"/>
    </source>
</evidence>
<evidence type="ECO:0000259" key="19">
    <source>
        <dbReference type="Pfam" id="PF22249"/>
    </source>
</evidence>
<dbReference type="GO" id="GO:0006508">
    <property type="term" value="P:proteolysis"/>
    <property type="evidence" value="ECO:0007669"/>
    <property type="project" value="UniProtKB-KW"/>
</dbReference>
<evidence type="ECO:0000313" key="21">
    <source>
        <dbReference type="Proteomes" id="UP001059596"/>
    </source>
</evidence>
<keyword evidence="10 16" id="KW-1133">Transmembrane helix</keyword>
<keyword evidence="8" id="KW-0256">Endoplasmic reticulum</keyword>
<feature type="transmembrane region" description="Helical" evidence="16">
    <location>
        <begin position="401"/>
        <end position="419"/>
    </location>
</feature>
<feature type="transmembrane region" description="Helical" evidence="16">
    <location>
        <begin position="1204"/>
        <end position="1225"/>
    </location>
</feature>
<comment type="caution">
    <text evidence="20">The sequence shown here is derived from an EMBL/GenBank/DDBJ whole genome shotgun (WGS) entry which is preliminary data.</text>
</comment>
<dbReference type="GO" id="GO:0005789">
    <property type="term" value="C:endoplasmic reticulum membrane"/>
    <property type="evidence" value="ECO:0007669"/>
    <property type="project" value="UniProtKB-SubCell"/>
</dbReference>
<feature type="transmembrane region" description="Helical" evidence="16">
    <location>
        <begin position="1344"/>
        <end position="1363"/>
    </location>
</feature>
<feature type="domain" description="Endoplasmic reticulum metallopeptidase 1-like C-terminal" evidence="18">
    <location>
        <begin position="1471"/>
        <end position="1693"/>
    </location>
</feature>
<evidence type="ECO:0000259" key="17">
    <source>
        <dbReference type="Pfam" id="PF04389"/>
    </source>
</evidence>
<comment type="subcellular location">
    <subcellularLocation>
        <location evidence="2">Endoplasmic reticulum membrane</location>
        <topology evidence="2">Multi-pass membrane protein</topology>
    </subcellularLocation>
</comment>
<evidence type="ECO:0000256" key="9">
    <source>
        <dbReference type="ARBA" id="ARBA00022833"/>
    </source>
</evidence>
<keyword evidence="12 16" id="KW-0472">Membrane</keyword>
<evidence type="ECO:0000256" key="12">
    <source>
        <dbReference type="ARBA" id="ARBA00023136"/>
    </source>
</evidence>
<keyword evidence="9" id="KW-0862">Zinc</keyword>
<dbReference type="Pfam" id="PF22248">
    <property type="entry name" value="ERMP1_C"/>
    <property type="match status" value="2"/>
</dbReference>
<evidence type="ECO:0000256" key="3">
    <source>
        <dbReference type="ARBA" id="ARBA00010918"/>
    </source>
</evidence>
<keyword evidence="11" id="KW-0482">Metalloprotease</keyword>
<feature type="transmembrane region" description="Helical" evidence="16">
    <location>
        <begin position="474"/>
        <end position="500"/>
    </location>
</feature>
<keyword evidence="4" id="KW-0645">Protease</keyword>
<keyword evidence="6" id="KW-0479">Metal-binding</keyword>
<feature type="transmembrane region" description="Helical" evidence="16">
    <location>
        <begin position="1283"/>
        <end position="1304"/>
    </location>
</feature>
<keyword evidence="13" id="KW-0325">Glycoprotein</keyword>
<dbReference type="Pfam" id="PF22249">
    <property type="entry name" value="ERMP1-TM"/>
    <property type="match status" value="2"/>
</dbReference>
<evidence type="ECO:0000256" key="8">
    <source>
        <dbReference type="ARBA" id="ARBA00022824"/>
    </source>
</evidence>
<dbReference type="PANTHER" id="PTHR12147">
    <property type="entry name" value="METALLOPEPTIDASE M28 FAMILY MEMBER"/>
    <property type="match status" value="1"/>
</dbReference>
<feature type="transmembrane region" description="Helical" evidence="16">
    <location>
        <begin position="639"/>
        <end position="659"/>
    </location>
</feature>
<evidence type="ECO:0000256" key="5">
    <source>
        <dbReference type="ARBA" id="ARBA00022692"/>
    </source>
</evidence>
<dbReference type="EMBL" id="JAMKOV010000031">
    <property type="protein sequence ID" value="KAI8035785.1"/>
    <property type="molecule type" value="Genomic_DNA"/>
</dbReference>
<evidence type="ECO:0000256" key="13">
    <source>
        <dbReference type="ARBA" id="ARBA00023180"/>
    </source>
</evidence>
<evidence type="ECO:0000256" key="11">
    <source>
        <dbReference type="ARBA" id="ARBA00023049"/>
    </source>
</evidence>
<keyword evidence="5 16" id="KW-0812">Transmembrane</keyword>
<feature type="transmembrane region" description="Helical" evidence="16">
    <location>
        <begin position="1375"/>
        <end position="1401"/>
    </location>
</feature>
<evidence type="ECO:0000256" key="15">
    <source>
        <dbReference type="SAM" id="MobiDB-lite"/>
    </source>
</evidence>
<proteinExistence type="inferred from homology"/>
<sequence>MSGSEKNVRRRVVTPTSDPPNTDPLLRPRGSQQYEAQPNGCERAFVQRNKIKWFWAPAFFGFWLLLYVAISIPACHRLPRPLTIKDEAKHPDQFIAERAENNLRELVGLGPRVVGSRQNEMAALKMLSQRMQKIRSGTANDIEVDVQVASGSYVHWSMVNMYQSIQNIVVKISPKGTNSTTYLLVNSHYDSVPAGPGAGDDGSMVATMMEVLRVLAKSDKPLKNPVVFLFNGAEENPLQASHAFITQHKWAKYCKALINLDSCGNGGREILFQSGPNHPWLMKNYRRAIKHPYASTMGEEMFQHNFIPSDTDFRIFRDHGSVPGLDMAYTYNGYVYHTRHDRAEIFPRGSFQHTGDNLLSLVREIANCPEIEDSSKYAEGHTIYFDVMGWFLVFYTETEGIILNVIVALATIGVCGYAFKLMSVSSGIKLEKILKRVLHTLLVQILSVIVGAILPILLGLFMDAVHLPLAWFTNSWLILGLYFTTFFFGLAIVPALYFHWTKYDKLAIGQRIQLLLHCHCVLLAILTLVFTICGIRSVFVLMLSCLFYTMGLIINIATKLHSKDVAWVIPHIVCTVPPFVFFAYFSHGFFTTFVPMFGRFGENLNPDLAVAVFSVAVGFLCCGFIIPVLQLFNKSKTIICGLMGITLLCFIIAMTPVGFPYRPDTNVQRFAILHTKRTFHDAENHVRRQESGYFIMPQDRRTYTVKNAVINMTLAQRIGSDCEKEINCGLPLYNQRWHKTRKNSLWIPASEPVLGEDLPTVIVLSKKQLSKTKIHYEMQLSGPNHMALFIQPLNGAKMIDWSFHKAPLRLNFETPYFIYFSWGVNGDPLKFWLELEKPTEKDGGKSSDKKWPWFGAPIYAAAAFALFYAAVLPSFHSYPKMLYQSDEAQHPDEFIGERAMRQLAEYSAIGNKMSGSINNEVHTVNFLLREIQKIKDEARTDLYDIEVDTQYSSGGFHLWGMTITYTNLSNVVVKISQKSSNNDNYLLVNSHYDSEVQTPAAGDDGVMVVVMLESLRVISRSEKPLIHPVVFLFNGAEEACMLGSHGFITQHKWAKNCKALVNLDSTGAGGREVLFQTGPNHPWLAKYYQASVAHPYAQTLAEELFQNNFIPSDTDFRIFRDYGGVPGLDMASVMNGYVYHTEFDNFRNVERGTYQSTGENVLPLVWALANAPELDDTAAHEKGHTVFFDFLGWFMLTYTTSVSLAINVVVSVVAFVCIGTSIYIMTLDNGTDAPKAVFMRFGIIFLVQAGTLLVACGLTLLVAVFMQGVGLAESWYSGKWMSFGLYFCTLFFVFGLLPALYIGFTKRKTNMKLDQTIACFMHAQCILLALLCIIMTSMGIRSSYFPMVGIFFYAISVLVQIILKLTLKKSYFVTVHLLCQILPFFFYTYICYATLVTFVPMEGRDGPESSPDIMVSVFVIATAINYAGFVIPIMHKFRKPKIIFSSFGVMTIVFIILAATSAGFPFVKEVAPQRYYVLHTQRTFHGLDGAAKQDSGYYIQPVDTRLHELDDTTFKNAEPASWTAATCAAEPFCGLPLYSGRWIDWKDSARWIYSTAPVFPMSINLTQLSKQSAGGNKVRYEYNLRASDRVMLYIDPLDKVRVTDWSFDQTPLEEQHTPPYLIYAIYSFTEEPLNFWVELEHEESNTEGPYLKLVVTQHFQYHPEHYTEDYKQFLATFPDWTYTTDWFSALESWIV</sequence>
<feature type="domain" description="Peptidase M28" evidence="17">
    <location>
        <begin position="167"/>
        <end position="361"/>
    </location>
</feature>
<comment type="similarity">
    <text evidence="3">Belongs to the peptidase M28 family.</text>
</comment>
<evidence type="ECO:0000256" key="1">
    <source>
        <dbReference type="ARBA" id="ARBA00001947"/>
    </source>
</evidence>
<dbReference type="InterPro" id="IPR007484">
    <property type="entry name" value="Peptidase_M28"/>
</dbReference>
<dbReference type="InterPro" id="IPR048024">
    <property type="entry name" value="Fxna-like_M28_dom"/>
</dbReference>
<evidence type="ECO:0000256" key="14">
    <source>
        <dbReference type="ARBA" id="ARBA00078796"/>
    </source>
</evidence>
<evidence type="ECO:0000256" key="2">
    <source>
        <dbReference type="ARBA" id="ARBA00004477"/>
    </source>
</evidence>
<dbReference type="Gene3D" id="3.40.630.10">
    <property type="entry name" value="Zn peptidases"/>
    <property type="match status" value="2"/>
</dbReference>
<evidence type="ECO:0000256" key="10">
    <source>
        <dbReference type="ARBA" id="ARBA00022989"/>
    </source>
</evidence>
<evidence type="ECO:0000256" key="6">
    <source>
        <dbReference type="ARBA" id="ARBA00022723"/>
    </source>
</evidence>
<dbReference type="CDD" id="cd03875">
    <property type="entry name" value="M28_Fxna_like"/>
    <property type="match status" value="2"/>
</dbReference>
<dbReference type="GO" id="GO:0046872">
    <property type="term" value="F:metal ion binding"/>
    <property type="evidence" value="ECO:0007669"/>
    <property type="project" value="UniProtKB-KW"/>
</dbReference>
<protein>
    <recommendedName>
        <fullName evidence="14">FXNA-like protease</fullName>
    </recommendedName>
</protein>
<feature type="transmembrane region" description="Helical" evidence="16">
    <location>
        <begin position="440"/>
        <end position="462"/>
    </location>
</feature>
<organism evidence="20 21">
    <name type="scientific">Drosophila gunungcola</name>
    <name type="common">fruit fly</name>
    <dbReference type="NCBI Taxonomy" id="103775"/>
    <lineage>
        <taxon>Eukaryota</taxon>
        <taxon>Metazoa</taxon>
        <taxon>Ecdysozoa</taxon>
        <taxon>Arthropoda</taxon>
        <taxon>Hexapoda</taxon>
        <taxon>Insecta</taxon>
        <taxon>Pterygota</taxon>
        <taxon>Neoptera</taxon>
        <taxon>Endopterygota</taxon>
        <taxon>Diptera</taxon>
        <taxon>Brachycera</taxon>
        <taxon>Muscomorpha</taxon>
        <taxon>Ephydroidea</taxon>
        <taxon>Drosophilidae</taxon>
        <taxon>Drosophila</taxon>
        <taxon>Sophophora</taxon>
    </lineage>
</organism>
<dbReference type="Proteomes" id="UP001059596">
    <property type="component" value="Unassembled WGS sequence"/>
</dbReference>
<dbReference type="SUPFAM" id="SSF53187">
    <property type="entry name" value="Zn-dependent exopeptidases"/>
    <property type="match status" value="2"/>
</dbReference>
<feature type="transmembrane region" description="Helical" evidence="16">
    <location>
        <begin position="538"/>
        <end position="558"/>
    </location>
</feature>
<evidence type="ECO:0000256" key="4">
    <source>
        <dbReference type="ARBA" id="ARBA00022670"/>
    </source>
</evidence>
<reference evidence="20" key="1">
    <citation type="journal article" date="2023" name="Genome Biol. Evol.">
        <title>Long-read-based Genome Assembly of Drosophila gunungcola Reveals Fewer Chemosensory Genes in Flower-breeding Species.</title>
        <authorList>
            <person name="Negi A."/>
            <person name="Liao B.Y."/>
            <person name="Yeh S.D."/>
        </authorList>
    </citation>
    <scope>NUCLEOTIDE SEQUENCE</scope>
    <source>
        <strain evidence="20">Sukarami</strain>
    </source>
</reference>
<feature type="transmembrane region" description="Helical" evidence="16">
    <location>
        <begin position="1237"/>
        <end position="1263"/>
    </location>
</feature>
<feature type="transmembrane region" description="Helical" evidence="16">
    <location>
        <begin position="512"/>
        <end position="532"/>
    </location>
</feature>
<feature type="transmembrane region" description="Helical" evidence="16">
    <location>
        <begin position="1443"/>
        <end position="1467"/>
    </location>
</feature>
<keyword evidence="7" id="KW-0378">Hydrolase</keyword>
<feature type="domain" description="Endoplasmic reticulum metallopeptidase 1-like C-terminal" evidence="18">
    <location>
        <begin position="665"/>
        <end position="843"/>
    </location>
</feature>
<feature type="transmembrane region" description="Helical" evidence="16">
    <location>
        <begin position="610"/>
        <end position="632"/>
    </location>
</feature>
<dbReference type="PANTHER" id="PTHR12147:SF22">
    <property type="entry name" value="ENDOPLASMIC RETICULUM METALLOPEPTIDASE 1"/>
    <property type="match status" value="1"/>
</dbReference>